<keyword evidence="2" id="KW-0012">Acyltransferase</keyword>
<dbReference type="Proteomes" id="UP001595814">
    <property type="component" value="Unassembled WGS sequence"/>
</dbReference>
<keyword evidence="2" id="KW-0808">Transferase</keyword>
<dbReference type="InterPro" id="IPR009288">
    <property type="entry name" value="AIG2-like_dom"/>
</dbReference>
<dbReference type="CDD" id="cd06661">
    <property type="entry name" value="GGCT_like"/>
    <property type="match status" value="1"/>
</dbReference>
<dbReference type="SUPFAM" id="SSF110857">
    <property type="entry name" value="Gamma-glutamyl cyclotransferase-like"/>
    <property type="match status" value="1"/>
</dbReference>
<accession>A0ABV8JKE4</accession>
<dbReference type="GO" id="GO:0016746">
    <property type="term" value="F:acyltransferase activity"/>
    <property type="evidence" value="ECO:0007669"/>
    <property type="project" value="UniProtKB-KW"/>
</dbReference>
<dbReference type="Gene3D" id="3.10.490.10">
    <property type="entry name" value="Gamma-glutamyl cyclotransferase-like"/>
    <property type="match status" value="1"/>
</dbReference>
<dbReference type="InterPro" id="IPR013024">
    <property type="entry name" value="GGCT-like"/>
</dbReference>
<gene>
    <name evidence="2" type="ORF">ACFOUT_05320</name>
</gene>
<protein>
    <submittedName>
        <fullName evidence="2">Gamma-glutamylcyclotransferase family protein</fullName>
        <ecNumber evidence="2">2.3.2.-</ecNumber>
    </submittedName>
</protein>
<keyword evidence="3" id="KW-1185">Reference proteome</keyword>
<feature type="domain" description="Gamma-glutamylcyclotransferase AIG2-like" evidence="1">
    <location>
        <begin position="4"/>
        <end position="99"/>
    </location>
</feature>
<name>A0ABV8JKE4_9FLAO</name>
<dbReference type="RefSeq" id="WP_192461016.1">
    <property type="nucleotide sequence ID" value="NZ_JACYFJ010000001.1"/>
</dbReference>
<evidence type="ECO:0000313" key="3">
    <source>
        <dbReference type="Proteomes" id="UP001595814"/>
    </source>
</evidence>
<comment type="caution">
    <text evidence="2">The sequence shown here is derived from an EMBL/GenBank/DDBJ whole genome shotgun (WGS) entry which is preliminary data.</text>
</comment>
<dbReference type="InterPro" id="IPR036568">
    <property type="entry name" value="GGCT-like_sf"/>
</dbReference>
<proteinExistence type="predicted"/>
<dbReference type="EMBL" id="JBHSAW010000004">
    <property type="protein sequence ID" value="MFC4095282.1"/>
    <property type="molecule type" value="Genomic_DNA"/>
</dbReference>
<organism evidence="2 3">
    <name type="scientific">Euzebyella saccharophila</name>
    <dbReference type="NCBI Taxonomy" id="679664"/>
    <lineage>
        <taxon>Bacteria</taxon>
        <taxon>Pseudomonadati</taxon>
        <taxon>Bacteroidota</taxon>
        <taxon>Flavobacteriia</taxon>
        <taxon>Flavobacteriales</taxon>
        <taxon>Flavobacteriaceae</taxon>
        <taxon>Euzebyella</taxon>
    </lineage>
</organism>
<evidence type="ECO:0000313" key="2">
    <source>
        <dbReference type="EMBL" id="MFC4095282.1"/>
    </source>
</evidence>
<dbReference type="Pfam" id="PF06094">
    <property type="entry name" value="GGACT"/>
    <property type="match status" value="1"/>
</dbReference>
<dbReference type="EC" id="2.3.2.-" evidence="2"/>
<evidence type="ECO:0000259" key="1">
    <source>
        <dbReference type="Pfam" id="PF06094"/>
    </source>
</evidence>
<sequence length="100" mass="11547">MEYLFSYGTLRERKIQLAIFKRLLPMRKDEALGFILSTQKAYGKYLLVQKSDNPKAVLPGAILEVTPQDLIQADRYEGPEYQRILVPLKSGKQAWLYIAK</sequence>
<reference evidence="3" key="1">
    <citation type="journal article" date="2019" name="Int. J. Syst. Evol. Microbiol.">
        <title>The Global Catalogue of Microorganisms (GCM) 10K type strain sequencing project: providing services to taxonomists for standard genome sequencing and annotation.</title>
        <authorList>
            <consortium name="The Broad Institute Genomics Platform"/>
            <consortium name="The Broad Institute Genome Sequencing Center for Infectious Disease"/>
            <person name="Wu L."/>
            <person name="Ma J."/>
        </authorList>
    </citation>
    <scope>NUCLEOTIDE SEQUENCE [LARGE SCALE GENOMIC DNA]</scope>
    <source>
        <strain evidence="3">CECT 7477</strain>
    </source>
</reference>